<dbReference type="InterPro" id="IPR022640">
    <property type="entry name" value="CYYR1"/>
</dbReference>
<sequence>MEGVLLFSTLVAVICFHGADAGEYCVTSSYGLKWCEWGCCDYRKCCEDTGVGAIVGIVVGCVIFVAIVVGVIVAIVCCVRKSRGRQGQVVQNNQASSAVVQNPPPYPNQYPLASPAGHPAGAQTQWPQHQHSAGTHQQNWQQQPEGTNQQWQQQPAGTNKQQPY</sequence>
<evidence type="ECO:0000313" key="4">
    <source>
        <dbReference type="EMBL" id="WAR19615.1"/>
    </source>
</evidence>
<accession>A0ABY7FBW0</accession>
<evidence type="ECO:0008006" key="6">
    <source>
        <dbReference type="Google" id="ProtNLM"/>
    </source>
</evidence>
<organism evidence="4 5">
    <name type="scientific">Mya arenaria</name>
    <name type="common">Soft-shell clam</name>
    <dbReference type="NCBI Taxonomy" id="6604"/>
    <lineage>
        <taxon>Eukaryota</taxon>
        <taxon>Metazoa</taxon>
        <taxon>Spiralia</taxon>
        <taxon>Lophotrochozoa</taxon>
        <taxon>Mollusca</taxon>
        <taxon>Bivalvia</taxon>
        <taxon>Autobranchia</taxon>
        <taxon>Heteroconchia</taxon>
        <taxon>Euheterodonta</taxon>
        <taxon>Imparidentia</taxon>
        <taxon>Neoheterodontei</taxon>
        <taxon>Myida</taxon>
        <taxon>Myoidea</taxon>
        <taxon>Myidae</taxon>
        <taxon>Mya</taxon>
    </lineage>
</organism>
<feature type="transmembrane region" description="Helical" evidence="2">
    <location>
        <begin position="51"/>
        <end position="79"/>
    </location>
</feature>
<feature type="signal peptide" evidence="3">
    <location>
        <begin position="1"/>
        <end position="21"/>
    </location>
</feature>
<keyword evidence="2" id="KW-1133">Transmembrane helix</keyword>
<keyword evidence="3" id="KW-0732">Signal</keyword>
<keyword evidence="2" id="KW-0812">Transmembrane</keyword>
<evidence type="ECO:0000256" key="2">
    <source>
        <dbReference type="SAM" id="Phobius"/>
    </source>
</evidence>
<protein>
    <recommendedName>
        <fullName evidence="6">Cysteine and tyrosine-rich protein 1</fullName>
    </recommendedName>
</protein>
<dbReference type="Pfam" id="PF10873">
    <property type="entry name" value="CYYR1"/>
    <property type="match status" value="1"/>
</dbReference>
<feature type="chain" id="PRO_5046526374" description="Cysteine and tyrosine-rich protein 1" evidence="3">
    <location>
        <begin position="22"/>
        <end position="164"/>
    </location>
</feature>
<evidence type="ECO:0000256" key="3">
    <source>
        <dbReference type="SAM" id="SignalP"/>
    </source>
</evidence>
<evidence type="ECO:0000313" key="5">
    <source>
        <dbReference type="Proteomes" id="UP001164746"/>
    </source>
</evidence>
<name>A0ABY7FBW0_MYAAR</name>
<proteinExistence type="predicted"/>
<gene>
    <name evidence="4" type="ORF">MAR_001453</name>
</gene>
<feature type="compositionally biased region" description="Polar residues" evidence="1">
    <location>
        <begin position="88"/>
        <end position="98"/>
    </location>
</feature>
<keyword evidence="2" id="KW-0472">Membrane</keyword>
<feature type="compositionally biased region" description="Polar residues" evidence="1">
    <location>
        <begin position="122"/>
        <end position="164"/>
    </location>
</feature>
<keyword evidence="5" id="KW-1185">Reference proteome</keyword>
<dbReference type="EMBL" id="CP111022">
    <property type="protein sequence ID" value="WAR19615.1"/>
    <property type="molecule type" value="Genomic_DNA"/>
</dbReference>
<dbReference type="Proteomes" id="UP001164746">
    <property type="component" value="Chromosome 11"/>
</dbReference>
<feature type="region of interest" description="Disordered" evidence="1">
    <location>
        <begin position="85"/>
        <end position="164"/>
    </location>
</feature>
<reference evidence="4" key="1">
    <citation type="submission" date="2022-11" db="EMBL/GenBank/DDBJ databases">
        <title>Centuries of genome instability and evolution in soft-shell clam transmissible cancer (bioRxiv).</title>
        <authorList>
            <person name="Hart S.F.M."/>
            <person name="Yonemitsu M.A."/>
            <person name="Giersch R.M."/>
            <person name="Beal B.F."/>
            <person name="Arriagada G."/>
            <person name="Davis B.W."/>
            <person name="Ostrander E.A."/>
            <person name="Goff S.P."/>
            <person name="Metzger M.J."/>
        </authorList>
    </citation>
    <scope>NUCLEOTIDE SEQUENCE</scope>
    <source>
        <strain evidence="4">MELC-2E11</strain>
        <tissue evidence="4">Siphon/mantle</tissue>
    </source>
</reference>
<evidence type="ECO:0000256" key="1">
    <source>
        <dbReference type="SAM" id="MobiDB-lite"/>
    </source>
</evidence>